<accession>A0ABU6D0V9</accession>
<evidence type="ECO:0000259" key="3">
    <source>
        <dbReference type="Pfam" id="PF19040"/>
    </source>
</evidence>
<feature type="transmembrane region" description="Helical" evidence="1">
    <location>
        <begin position="40"/>
        <end position="60"/>
    </location>
</feature>
<feature type="transmembrane region" description="Helical" evidence="1">
    <location>
        <begin position="81"/>
        <end position="102"/>
    </location>
</feature>
<dbReference type="InterPro" id="IPR043968">
    <property type="entry name" value="SGNH"/>
</dbReference>
<feature type="transmembrane region" description="Helical" evidence="1">
    <location>
        <begin position="168"/>
        <end position="186"/>
    </location>
</feature>
<sequence>MANHTPLSHPKYRPDIDGLRAIAVLSVVAFHAFPNWMRGGFIGVDVFFVISGFLISTIIFENLEKGSFSFTAFYARRIKRIFPALILVLAATYSFGWGALFADEYKQLGKHIAAGAGFVSNFVLWQEVSYFDNSAETKPLLHLWSLGIEEQFYLVWPLLLWLAWKRKLGLLAVTLLVAAVSFYLNLREVKQDITAAFYSPQTRFWELLGGSLLAWGMLHNREAYARVKQKANAWFAAVIYRNRQDAGGDTLANLFALSGLCLLLYGFWHIHKGLGFPGIWALAPVLGSVLVIAAGPEAWVNRTILANKVVVWFGLISFPLYLWHWPTLSFARIVASEVPGRGIRAAAVALSVALAWLTYQFLEKRIRFGGHGNVKVAGLVLLMLVVGYAGYNTYARDGLAFRNLVKINASIKSGEDGGAGTFMVHGCGSNDAFLNAHVGNCVTDSREPPRFALLGDSKAAALFPGLVRTSNEKGRWLFIGGAGPEGAPVPVISDADIYKVYQKFSVPAITAIANNKDVEKVALVTAARALFALANDKDIEDLPSSKNYAIALNGLENTVKVFAQAGKKVILVVDNPTLPHPEDCLNRRTTFGIVNDLLVRELPECVLPLKRHLELSSSYRALLNAVKSRFPDTVTLFDTTDYLCDVNNGICTHRKYGRFLYAYTDHISDFASGLVGKGLNAFLESN</sequence>
<dbReference type="PANTHER" id="PTHR23028">
    <property type="entry name" value="ACETYLTRANSFERASE"/>
    <property type="match status" value="1"/>
</dbReference>
<feature type="domain" description="Acyltransferase 3" evidence="2">
    <location>
        <begin position="15"/>
        <end position="359"/>
    </location>
</feature>
<feature type="transmembrane region" description="Helical" evidence="1">
    <location>
        <begin position="274"/>
        <end position="293"/>
    </location>
</feature>
<feature type="domain" description="SGNH" evidence="3">
    <location>
        <begin position="435"/>
        <end position="676"/>
    </location>
</feature>
<protein>
    <submittedName>
        <fullName evidence="4">Acyltransferase family protein</fullName>
        <ecNumber evidence="4">2.3.1.-</ecNumber>
    </submittedName>
</protein>
<proteinExistence type="predicted"/>
<dbReference type="InterPro" id="IPR002656">
    <property type="entry name" value="Acyl_transf_3_dom"/>
</dbReference>
<keyword evidence="1" id="KW-0472">Membrane</keyword>
<evidence type="ECO:0000313" key="5">
    <source>
        <dbReference type="Proteomes" id="UP001308005"/>
    </source>
</evidence>
<evidence type="ECO:0000256" key="1">
    <source>
        <dbReference type="SAM" id="Phobius"/>
    </source>
</evidence>
<dbReference type="InterPro" id="IPR050879">
    <property type="entry name" value="Acyltransferase_3"/>
</dbReference>
<dbReference type="GO" id="GO:0016746">
    <property type="term" value="F:acyltransferase activity"/>
    <property type="evidence" value="ECO:0007669"/>
    <property type="project" value="UniProtKB-KW"/>
</dbReference>
<feature type="transmembrane region" description="Helical" evidence="1">
    <location>
        <begin position="305"/>
        <end position="323"/>
    </location>
</feature>
<keyword evidence="4" id="KW-0012">Acyltransferase</keyword>
<feature type="transmembrane region" description="Helical" evidence="1">
    <location>
        <begin position="251"/>
        <end position="268"/>
    </location>
</feature>
<dbReference type="Pfam" id="PF01757">
    <property type="entry name" value="Acyl_transf_3"/>
    <property type="match status" value="1"/>
</dbReference>
<dbReference type="Proteomes" id="UP001308005">
    <property type="component" value="Unassembled WGS sequence"/>
</dbReference>
<name>A0ABU6D0V9_9GAMM</name>
<evidence type="ECO:0000313" key="4">
    <source>
        <dbReference type="EMBL" id="MEB4592704.1"/>
    </source>
</evidence>
<keyword evidence="1" id="KW-1133">Transmembrane helix</keyword>
<comment type="caution">
    <text evidence="4">The sequence shown here is derived from an EMBL/GenBank/DDBJ whole genome shotgun (WGS) entry which is preliminary data.</text>
</comment>
<organism evidence="4 5">
    <name type="scientific">Candidatus Thiothrix phosphatis</name>
    <dbReference type="NCBI Taxonomy" id="3112415"/>
    <lineage>
        <taxon>Bacteria</taxon>
        <taxon>Pseudomonadati</taxon>
        <taxon>Pseudomonadota</taxon>
        <taxon>Gammaproteobacteria</taxon>
        <taxon>Thiotrichales</taxon>
        <taxon>Thiotrichaceae</taxon>
        <taxon>Thiothrix</taxon>
    </lineage>
</organism>
<gene>
    <name evidence="4" type="ORF">VSS37_17100</name>
</gene>
<dbReference type="Pfam" id="PF19040">
    <property type="entry name" value="SGNH"/>
    <property type="match status" value="1"/>
</dbReference>
<dbReference type="PANTHER" id="PTHR23028:SF53">
    <property type="entry name" value="ACYL_TRANSF_3 DOMAIN-CONTAINING PROTEIN"/>
    <property type="match status" value="1"/>
</dbReference>
<feature type="transmembrane region" description="Helical" evidence="1">
    <location>
        <begin position="374"/>
        <end position="391"/>
    </location>
</feature>
<reference evidence="4 5" key="2">
    <citation type="submission" date="2024-01" db="EMBL/GenBank/DDBJ databases">
        <authorList>
            <person name="Xie X."/>
        </authorList>
    </citation>
    <scope>NUCLEOTIDE SEQUENCE [LARGE SCALE GENOMIC DNA]</scope>
    <source>
        <strain evidence="4">SCUT-1</strain>
    </source>
</reference>
<keyword evidence="4" id="KW-0808">Transferase</keyword>
<evidence type="ECO:0000259" key="2">
    <source>
        <dbReference type="Pfam" id="PF01757"/>
    </source>
</evidence>
<feature type="transmembrane region" description="Helical" evidence="1">
    <location>
        <begin position="343"/>
        <end position="362"/>
    </location>
</feature>
<reference evidence="5" key="1">
    <citation type="submission" date="2023-07" db="EMBL/GenBank/DDBJ databases">
        <title>The carbon used by Thiothrix.</title>
        <authorList>
            <person name="Chen L."/>
        </authorList>
    </citation>
    <scope>NUCLEOTIDE SEQUENCE [LARGE SCALE GENOMIC DNA]</scope>
</reference>
<keyword evidence="5" id="KW-1185">Reference proteome</keyword>
<dbReference type="EMBL" id="JAYMYJ010000142">
    <property type="protein sequence ID" value="MEB4592704.1"/>
    <property type="molecule type" value="Genomic_DNA"/>
</dbReference>
<dbReference type="EC" id="2.3.1.-" evidence="4"/>
<dbReference type="RefSeq" id="WP_324697147.1">
    <property type="nucleotide sequence ID" value="NZ_JAYMYJ010000142.1"/>
</dbReference>
<keyword evidence="1" id="KW-0812">Transmembrane</keyword>